<dbReference type="OrthoDB" id="1708005at2"/>
<feature type="transmembrane region" description="Helical" evidence="1">
    <location>
        <begin position="12"/>
        <end position="39"/>
    </location>
</feature>
<evidence type="ECO:0000256" key="1">
    <source>
        <dbReference type="SAM" id="Phobius"/>
    </source>
</evidence>
<keyword evidence="1" id="KW-1133">Transmembrane helix</keyword>
<reference evidence="2 3" key="1">
    <citation type="submission" date="2016-11" db="EMBL/GenBank/DDBJ databases">
        <authorList>
            <person name="Jaros S."/>
            <person name="Januszkiewicz K."/>
            <person name="Wedrychowicz H."/>
        </authorList>
    </citation>
    <scope>NUCLEOTIDE SEQUENCE [LARGE SCALE GENOMIC DNA]</scope>
    <source>
        <strain evidence="2 3">DSM 3089</strain>
    </source>
</reference>
<dbReference type="RefSeq" id="WP_072832364.1">
    <property type="nucleotide sequence ID" value="NZ_FQXP01000010.1"/>
</dbReference>
<dbReference type="STRING" id="1121306.SAMN02745196_02514"/>
<feature type="transmembrane region" description="Helical" evidence="1">
    <location>
        <begin position="79"/>
        <end position="96"/>
    </location>
</feature>
<dbReference type="EMBL" id="FQXP01000010">
    <property type="protein sequence ID" value="SHI04591.1"/>
    <property type="molecule type" value="Genomic_DNA"/>
</dbReference>
<keyword evidence="1" id="KW-0812">Transmembrane</keyword>
<dbReference type="Proteomes" id="UP000184526">
    <property type="component" value="Unassembled WGS sequence"/>
</dbReference>
<keyword evidence="1" id="KW-0472">Membrane</keyword>
<proteinExistence type="predicted"/>
<accession>A0A1M5XXN5</accession>
<feature type="transmembrane region" description="Helical" evidence="1">
    <location>
        <begin position="103"/>
        <end position="124"/>
    </location>
</feature>
<evidence type="ECO:0000313" key="2">
    <source>
        <dbReference type="EMBL" id="SHI04591.1"/>
    </source>
</evidence>
<keyword evidence="3" id="KW-1185">Reference proteome</keyword>
<name>A0A1M5XXN5_9CLOT</name>
<feature type="transmembrane region" description="Helical" evidence="1">
    <location>
        <begin position="136"/>
        <end position="162"/>
    </location>
</feature>
<feature type="transmembrane region" description="Helical" evidence="1">
    <location>
        <begin position="51"/>
        <end position="73"/>
    </location>
</feature>
<dbReference type="AlphaFoldDB" id="A0A1M5XXN5"/>
<protein>
    <submittedName>
        <fullName evidence="2">Uncharacterized protein</fullName>
    </submittedName>
</protein>
<sequence>MTNSKNSASLMAYGAILTALSIVSLYLSTIIPVNTIFFLGIASCLIPLGVMLTNISTGIIIYLAVTCIAFFLIPDKSIVMFYGFFFGLYGVVKYFVEKINKPVIELILKFLFFNLSFGIMYFIYTTLFTKLVSSVLPIYLLIILAQVGFLAFDYIMTLFVAYSNKNILPKLRKMK</sequence>
<evidence type="ECO:0000313" key="3">
    <source>
        <dbReference type="Proteomes" id="UP000184526"/>
    </source>
</evidence>
<organism evidence="2 3">
    <name type="scientific">Clostridium collagenovorans DSM 3089</name>
    <dbReference type="NCBI Taxonomy" id="1121306"/>
    <lineage>
        <taxon>Bacteria</taxon>
        <taxon>Bacillati</taxon>
        <taxon>Bacillota</taxon>
        <taxon>Clostridia</taxon>
        <taxon>Eubacteriales</taxon>
        <taxon>Clostridiaceae</taxon>
        <taxon>Clostridium</taxon>
    </lineage>
</organism>
<gene>
    <name evidence="2" type="ORF">SAMN02745196_02514</name>
</gene>